<dbReference type="Proteomes" id="UP001239111">
    <property type="component" value="Chromosome 3"/>
</dbReference>
<evidence type="ECO:0000313" key="2">
    <source>
        <dbReference type="Proteomes" id="UP001239111"/>
    </source>
</evidence>
<name>A0ACC2NIV4_9HYME</name>
<protein>
    <submittedName>
        <fullName evidence="1">Uncharacterized protein</fullName>
    </submittedName>
</protein>
<keyword evidence="2" id="KW-1185">Reference proteome</keyword>
<gene>
    <name evidence="1" type="ORF">QAD02_002382</name>
</gene>
<accession>A0ACC2NIV4</accession>
<dbReference type="EMBL" id="CM056743">
    <property type="protein sequence ID" value="KAJ8671123.1"/>
    <property type="molecule type" value="Genomic_DNA"/>
</dbReference>
<sequence length="389" mass="44529">MHRMCGTDIYIMSFFCSSIFQSHKKKVSVQKRQKIFMATFMRDHPTFAATFSDPILYKELEEQLHKLGPTRSFNDWRRSWFQYFAYAKDSKSTRIEEHHSIIRHMLLDQKKPSQQNLHQPNQENRLGVSPQKRSSTSSCSISSKPPKIQVMTDTTNLCSQVSLVPASAMSKPDSPSKKVVRQSGDVNKDRPSVAPVEVVEYGTKETDQLSEEVNVSSLERYGFDEALVLAVSQEEEPQPEQGNSEWSKMDAAARVNKAKKLLDKFEQNQKGKTSPLNARTSKFIKELTEIVGKSGNEVKVYCESRFDAIMAKLCTKEDLIRLKEEIYNKIEENKQPTVKSLEKLISDKFEDFQKWTEQSQKNLMEQVREIINCSTKKAFSEAIGGSILS</sequence>
<comment type="caution">
    <text evidence="1">The sequence shown here is derived from an EMBL/GenBank/DDBJ whole genome shotgun (WGS) entry which is preliminary data.</text>
</comment>
<proteinExistence type="predicted"/>
<evidence type="ECO:0000313" key="1">
    <source>
        <dbReference type="EMBL" id="KAJ8671123.1"/>
    </source>
</evidence>
<reference evidence="1" key="1">
    <citation type="submission" date="2023-04" db="EMBL/GenBank/DDBJ databases">
        <title>A chromosome-level genome assembly of the parasitoid wasp Eretmocerus hayati.</title>
        <authorList>
            <person name="Zhong Y."/>
            <person name="Liu S."/>
            <person name="Liu Y."/>
        </authorList>
    </citation>
    <scope>NUCLEOTIDE SEQUENCE</scope>
    <source>
        <strain evidence="1">ZJU_SS_LIU_2023</strain>
    </source>
</reference>
<organism evidence="1 2">
    <name type="scientific">Eretmocerus hayati</name>
    <dbReference type="NCBI Taxonomy" id="131215"/>
    <lineage>
        <taxon>Eukaryota</taxon>
        <taxon>Metazoa</taxon>
        <taxon>Ecdysozoa</taxon>
        <taxon>Arthropoda</taxon>
        <taxon>Hexapoda</taxon>
        <taxon>Insecta</taxon>
        <taxon>Pterygota</taxon>
        <taxon>Neoptera</taxon>
        <taxon>Endopterygota</taxon>
        <taxon>Hymenoptera</taxon>
        <taxon>Apocrita</taxon>
        <taxon>Proctotrupomorpha</taxon>
        <taxon>Chalcidoidea</taxon>
        <taxon>Aphelinidae</taxon>
        <taxon>Aphelininae</taxon>
        <taxon>Eretmocerus</taxon>
    </lineage>
</organism>